<dbReference type="SUPFAM" id="SSF56112">
    <property type="entry name" value="Protein kinase-like (PK-like)"/>
    <property type="match status" value="1"/>
</dbReference>
<dbReference type="InterPro" id="IPR000719">
    <property type="entry name" value="Prot_kinase_dom"/>
</dbReference>
<evidence type="ECO:0000256" key="4">
    <source>
        <dbReference type="ARBA" id="ARBA00022840"/>
    </source>
</evidence>
<dbReference type="Proteomes" id="UP001614394">
    <property type="component" value="Unassembled WGS sequence"/>
</dbReference>
<feature type="binding site" evidence="5">
    <location>
        <position position="67"/>
    </location>
    <ligand>
        <name>ATP</name>
        <dbReference type="ChEBI" id="CHEBI:30616"/>
    </ligand>
</feature>
<comment type="caution">
    <text evidence="8">The sequence shown here is derived from an EMBL/GenBank/DDBJ whole genome shotgun (WGS) entry which is preliminary data.</text>
</comment>
<dbReference type="Gene3D" id="3.30.200.20">
    <property type="entry name" value="Phosphorylase Kinase, domain 1"/>
    <property type="match status" value="1"/>
</dbReference>
<dbReference type="PROSITE" id="PS50011">
    <property type="entry name" value="PROTEIN_KINASE_DOM"/>
    <property type="match status" value="1"/>
</dbReference>
<keyword evidence="2 5" id="KW-0547">Nucleotide-binding</keyword>
<dbReference type="InterPro" id="IPR011009">
    <property type="entry name" value="Kinase-like_dom_sf"/>
</dbReference>
<dbReference type="EMBL" id="JBITYG010000006">
    <property type="protein sequence ID" value="MFI9103126.1"/>
    <property type="molecule type" value="Genomic_DNA"/>
</dbReference>
<dbReference type="RefSeq" id="WP_399652237.1">
    <property type="nucleotide sequence ID" value="NZ_JBITYG010000006.1"/>
</dbReference>
<evidence type="ECO:0000256" key="2">
    <source>
        <dbReference type="ARBA" id="ARBA00022741"/>
    </source>
</evidence>
<dbReference type="Pfam" id="PF00069">
    <property type="entry name" value="Pkinase"/>
    <property type="match status" value="1"/>
</dbReference>
<dbReference type="PANTHER" id="PTHR43289">
    <property type="entry name" value="MITOGEN-ACTIVATED PROTEIN KINASE KINASE KINASE 20-RELATED"/>
    <property type="match status" value="1"/>
</dbReference>
<feature type="domain" description="Protein kinase" evidence="7">
    <location>
        <begin position="39"/>
        <end position="288"/>
    </location>
</feature>
<dbReference type="EC" id="2.7.11.1" evidence="8"/>
<dbReference type="Gene3D" id="1.10.510.10">
    <property type="entry name" value="Transferase(Phosphotransferase) domain 1"/>
    <property type="match status" value="1"/>
</dbReference>
<accession>A0ABW8CCK0</accession>
<keyword evidence="1 8" id="KW-0808">Transferase</keyword>
<dbReference type="PANTHER" id="PTHR43289:SF34">
    <property type="entry name" value="SERINE_THREONINE-PROTEIN KINASE YBDM-RELATED"/>
    <property type="match status" value="1"/>
</dbReference>
<organism evidence="8 9">
    <name type="scientific">Streptomyces fildesensis</name>
    <dbReference type="NCBI Taxonomy" id="375757"/>
    <lineage>
        <taxon>Bacteria</taxon>
        <taxon>Bacillati</taxon>
        <taxon>Actinomycetota</taxon>
        <taxon>Actinomycetes</taxon>
        <taxon>Kitasatosporales</taxon>
        <taxon>Streptomycetaceae</taxon>
        <taxon>Streptomyces</taxon>
    </lineage>
</organism>
<evidence type="ECO:0000259" key="7">
    <source>
        <dbReference type="PROSITE" id="PS50011"/>
    </source>
</evidence>
<keyword evidence="9" id="KW-1185">Reference proteome</keyword>
<sequence length="304" mass="32464">MARGRAEAAQASAVPQQRAEPRPVHQPLRDDDPRHIDRYRLTGRLGEGGMGTVYLGRSPGERLVAVKVVRTELAADPTFRRRFGREIEAARRVGGFHTASVVAADPDGEPPWLVTEYIPGPSLHDVLRRHGALPAKTVQTLAIGVAEGLEGIHACGIVHRDLKPSNIIVSDTGPRVIDFGIARALDGTSITRTNFVIGTQGFLAPEQLTGAPVTFATDVYAFGMVLCHAAGAMPLADGESLASVLAMLPSHLSELVTRCLDHDPTRRPTPTEVVAQLSGRGSSSGDWLPPPVRTMVDVHNASTV</sequence>
<keyword evidence="3 8" id="KW-0418">Kinase</keyword>
<dbReference type="InterPro" id="IPR017441">
    <property type="entry name" value="Protein_kinase_ATP_BS"/>
</dbReference>
<evidence type="ECO:0000256" key="1">
    <source>
        <dbReference type="ARBA" id="ARBA00022679"/>
    </source>
</evidence>
<evidence type="ECO:0000313" key="8">
    <source>
        <dbReference type="EMBL" id="MFI9103126.1"/>
    </source>
</evidence>
<reference evidence="8 9" key="1">
    <citation type="submission" date="2024-10" db="EMBL/GenBank/DDBJ databases">
        <title>The Natural Products Discovery Center: Release of the First 8490 Sequenced Strains for Exploring Actinobacteria Biosynthetic Diversity.</title>
        <authorList>
            <person name="Kalkreuter E."/>
            <person name="Kautsar S.A."/>
            <person name="Yang D."/>
            <person name="Bader C.D."/>
            <person name="Teijaro C.N."/>
            <person name="Fluegel L."/>
            <person name="Davis C.M."/>
            <person name="Simpson J.R."/>
            <person name="Lauterbach L."/>
            <person name="Steele A.D."/>
            <person name="Gui C."/>
            <person name="Meng S."/>
            <person name="Li G."/>
            <person name="Viehrig K."/>
            <person name="Ye F."/>
            <person name="Su P."/>
            <person name="Kiefer A.F."/>
            <person name="Nichols A."/>
            <person name="Cepeda A.J."/>
            <person name="Yan W."/>
            <person name="Fan B."/>
            <person name="Jiang Y."/>
            <person name="Adhikari A."/>
            <person name="Zheng C.-J."/>
            <person name="Schuster L."/>
            <person name="Cowan T.M."/>
            <person name="Smanski M.J."/>
            <person name="Chevrette M.G."/>
            <person name="De Carvalho L.P.S."/>
            <person name="Shen B."/>
        </authorList>
    </citation>
    <scope>NUCLEOTIDE SEQUENCE [LARGE SCALE GENOMIC DNA]</scope>
    <source>
        <strain evidence="8 9">NPDC053399</strain>
    </source>
</reference>
<dbReference type="PROSITE" id="PS00107">
    <property type="entry name" value="PROTEIN_KINASE_ATP"/>
    <property type="match status" value="1"/>
</dbReference>
<evidence type="ECO:0000256" key="3">
    <source>
        <dbReference type="ARBA" id="ARBA00022777"/>
    </source>
</evidence>
<evidence type="ECO:0000256" key="6">
    <source>
        <dbReference type="SAM" id="MobiDB-lite"/>
    </source>
</evidence>
<keyword evidence="4 5" id="KW-0067">ATP-binding</keyword>
<feature type="compositionally biased region" description="Basic and acidic residues" evidence="6">
    <location>
        <begin position="19"/>
        <end position="35"/>
    </location>
</feature>
<dbReference type="PROSITE" id="PS00108">
    <property type="entry name" value="PROTEIN_KINASE_ST"/>
    <property type="match status" value="1"/>
</dbReference>
<evidence type="ECO:0000313" key="9">
    <source>
        <dbReference type="Proteomes" id="UP001614394"/>
    </source>
</evidence>
<dbReference type="CDD" id="cd14014">
    <property type="entry name" value="STKc_PknB_like"/>
    <property type="match status" value="1"/>
</dbReference>
<name>A0ABW8CCK0_9ACTN</name>
<dbReference type="GO" id="GO:0004674">
    <property type="term" value="F:protein serine/threonine kinase activity"/>
    <property type="evidence" value="ECO:0007669"/>
    <property type="project" value="UniProtKB-EC"/>
</dbReference>
<gene>
    <name evidence="8" type="ORF">ACIGXA_21640</name>
</gene>
<dbReference type="InterPro" id="IPR008271">
    <property type="entry name" value="Ser/Thr_kinase_AS"/>
</dbReference>
<evidence type="ECO:0000256" key="5">
    <source>
        <dbReference type="PROSITE-ProRule" id="PRU10141"/>
    </source>
</evidence>
<protein>
    <submittedName>
        <fullName evidence="8">Serine/threonine-protein kinase</fullName>
        <ecNumber evidence="8">2.7.11.1</ecNumber>
    </submittedName>
</protein>
<dbReference type="SMART" id="SM00220">
    <property type="entry name" value="S_TKc"/>
    <property type="match status" value="1"/>
</dbReference>
<feature type="region of interest" description="Disordered" evidence="6">
    <location>
        <begin position="1"/>
        <end position="35"/>
    </location>
</feature>
<proteinExistence type="predicted"/>